<dbReference type="SUPFAM" id="SSF53474">
    <property type="entry name" value="alpha/beta-Hydrolases"/>
    <property type="match status" value="1"/>
</dbReference>
<reference evidence="1 2" key="1">
    <citation type="journal article" date="2013" name="Genome Announc.">
        <title>Draft Genome Sequence of Sphingobium ummariense Strain RL-3, a Hexachlorocyclohexane-Degrading Bacterium.</title>
        <authorList>
            <person name="Kohli P."/>
            <person name="Dua A."/>
            <person name="Sangwan N."/>
            <person name="Oldach P."/>
            <person name="Khurana J.P."/>
            <person name="Lal R."/>
        </authorList>
    </citation>
    <scope>NUCLEOTIDE SEQUENCE [LARGE SCALE GENOMIC DNA]</scope>
    <source>
        <strain evidence="1 2">RL-3</strain>
    </source>
</reference>
<gene>
    <name evidence="1" type="ORF">M529_09095</name>
</gene>
<dbReference type="STRING" id="1346791.M529_09095"/>
<keyword evidence="2" id="KW-1185">Reference proteome</keyword>
<evidence type="ECO:0000313" key="2">
    <source>
        <dbReference type="Proteomes" id="UP000015523"/>
    </source>
</evidence>
<dbReference type="Gene3D" id="3.40.50.1820">
    <property type="entry name" value="alpha/beta hydrolase"/>
    <property type="match status" value="1"/>
</dbReference>
<dbReference type="EMBL" id="AUWY01000071">
    <property type="protein sequence ID" value="EQB32392.1"/>
    <property type="molecule type" value="Genomic_DNA"/>
</dbReference>
<sequence length="149" mass="16624">MLRMGSTPSARRFHPPPLDRLSVRLGCVPAGVKAFLEDSMSFEAASRLMFCNDMAPAQADAFVAKLGQDHWPPDALTVSDWRYDHLTECTGTYVLCLADQAVSPAWQELSAKRFHASRLIRIDAGHQVMHTRPHALAEILRQEAGFYNS</sequence>
<evidence type="ECO:0008006" key="3">
    <source>
        <dbReference type="Google" id="ProtNLM"/>
    </source>
</evidence>
<proteinExistence type="predicted"/>
<protein>
    <recommendedName>
        <fullName evidence="3">AB hydrolase-1 domain-containing protein</fullName>
    </recommendedName>
</protein>
<evidence type="ECO:0000313" key="1">
    <source>
        <dbReference type="EMBL" id="EQB32392.1"/>
    </source>
</evidence>
<comment type="caution">
    <text evidence="1">The sequence shown here is derived from an EMBL/GenBank/DDBJ whole genome shotgun (WGS) entry which is preliminary data.</text>
</comment>
<name>T0J6C9_9SPHN</name>
<dbReference type="AlphaFoldDB" id="T0J6C9"/>
<organism evidence="1 2">
    <name type="scientific">Sphingobium ummariense RL-3</name>
    <dbReference type="NCBI Taxonomy" id="1346791"/>
    <lineage>
        <taxon>Bacteria</taxon>
        <taxon>Pseudomonadati</taxon>
        <taxon>Pseudomonadota</taxon>
        <taxon>Alphaproteobacteria</taxon>
        <taxon>Sphingomonadales</taxon>
        <taxon>Sphingomonadaceae</taxon>
        <taxon>Sphingobium</taxon>
    </lineage>
</organism>
<dbReference type="Proteomes" id="UP000015523">
    <property type="component" value="Unassembled WGS sequence"/>
</dbReference>
<accession>T0J6C9</accession>
<dbReference type="InterPro" id="IPR029058">
    <property type="entry name" value="AB_hydrolase_fold"/>
</dbReference>